<dbReference type="PANTHER" id="PTHR34978:SF3">
    <property type="entry name" value="SLR0241 PROTEIN"/>
    <property type="match status" value="1"/>
</dbReference>
<keyword evidence="1" id="KW-1133">Transmembrane helix</keyword>
<organism evidence="3 4">
    <name type="scientific">Tissierella pigra</name>
    <dbReference type="NCBI Taxonomy" id="2607614"/>
    <lineage>
        <taxon>Bacteria</taxon>
        <taxon>Bacillati</taxon>
        <taxon>Bacillota</taxon>
        <taxon>Tissierellia</taxon>
        <taxon>Tissierellales</taxon>
        <taxon>Tissierellaceae</taxon>
        <taxon>Tissierella</taxon>
    </lineage>
</organism>
<evidence type="ECO:0000259" key="2">
    <source>
        <dbReference type="Pfam" id="PF05569"/>
    </source>
</evidence>
<evidence type="ECO:0000313" key="3">
    <source>
        <dbReference type="EMBL" id="MSU00644.1"/>
    </source>
</evidence>
<name>A0A6N7XVS7_9FIRM</name>
<dbReference type="InterPro" id="IPR008756">
    <property type="entry name" value="Peptidase_M56"/>
</dbReference>
<feature type="transmembrane region" description="Helical" evidence="1">
    <location>
        <begin position="116"/>
        <end position="138"/>
    </location>
</feature>
<sequence length="579" mass="66221">MNEVLNFLIHNSILASLLILLIFMLRFIFKDKINPRIQYALWMIIALRLIIPLNLQWEIEVKNIFPQIQALDFRLDNDLDLYESNIYQHLVNEDTTSYTRIWNNGSGDNYDGLFDILSIVWILGVIYILAVFGIRNVFFQRKILKSATFYDFHDYDEVAEMAGLKHNIPVYISQNLKSPCLIGIFNPSIILTENIIHDTKAIKFALIHEMVHYRQRDNFIRLLGNILCALYWFNPLIWLSVKVSRNDAELSCDSRVIEKIGSSEHLNYCTTLLSIADSGNQIVAAMSTGGRKMKNRIEMILKPPQKSNIALIVAIICISFGAVSFININVRAENSNIIEGLTESISLGNIYEVYQLLTSLENPNDNYKINTIIIDNRGNRKDLDDVGRSLYLGYEFSRSDSVSGLKDDHVKRINKNALYLFSNIVDLENITISYIDKPANSAIKNEKAPISYIYKRSEIEEQYGDLSVVGIDMESLNITPKIDNSFWQSMGGNNVIIVYGYSDFFSSLGIEEKEYEKNPAIVNKLFSKLGDYSDSWQNNVGTLYKFSPNPIYSEWADFMITIDELGNLKSHGVILSDLN</sequence>
<feature type="transmembrane region" description="Helical" evidence="1">
    <location>
        <begin position="222"/>
        <end position="241"/>
    </location>
</feature>
<feature type="domain" description="Peptidase M56" evidence="2">
    <location>
        <begin position="7"/>
        <end position="300"/>
    </location>
</feature>
<reference evidence="3 4" key="1">
    <citation type="submission" date="2019-09" db="EMBL/GenBank/DDBJ databases">
        <title>In-depth cultivation of the pig gut microbiome towards novel bacterial diversity and tailored functional studies.</title>
        <authorList>
            <person name="Wylensek D."/>
            <person name="Hitch T.C.A."/>
            <person name="Clavel T."/>
        </authorList>
    </citation>
    <scope>NUCLEOTIDE SEQUENCE [LARGE SCALE GENOMIC DNA]</scope>
    <source>
        <strain evidence="3 4">WCA3-693-APC-4?</strain>
    </source>
</reference>
<dbReference type="InterPro" id="IPR052173">
    <property type="entry name" value="Beta-lactam_resp_regulator"/>
</dbReference>
<dbReference type="RefSeq" id="WP_154439072.1">
    <property type="nucleotide sequence ID" value="NZ_JAHLPJ010000001.1"/>
</dbReference>
<dbReference type="AlphaFoldDB" id="A0A6N7XVS7"/>
<feature type="transmembrane region" description="Helical" evidence="1">
    <location>
        <begin position="309"/>
        <end position="328"/>
    </location>
</feature>
<keyword evidence="4" id="KW-1185">Reference proteome</keyword>
<dbReference type="Proteomes" id="UP000469523">
    <property type="component" value="Unassembled WGS sequence"/>
</dbReference>
<keyword evidence="1" id="KW-0812">Transmembrane</keyword>
<feature type="transmembrane region" description="Helical" evidence="1">
    <location>
        <begin position="6"/>
        <end position="27"/>
    </location>
</feature>
<evidence type="ECO:0000256" key="1">
    <source>
        <dbReference type="SAM" id="Phobius"/>
    </source>
</evidence>
<dbReference type="Pfam" id="PF05569">
    <property type="entry name" value="Peptidase_M56"/>
    <property type="match status" value="1"/>
</dbReference>
<dbReference type="PANTHER" id="PTHR34978">
    <property type="entry name" value="POSSIBLE SENSOR-TRANSDUCER PROTEIN BLAR"/>
    <property type="match status" value="1"/>
</dbReference>
<gene>
    <name evidence="3" type="ORF">FYJ83_04070</name>
</gene>
<dbReference type="EMBL" id="VUNQ01000006">
    <property type="protein sequence ID" value="MSU00644.1"/>
    <property type="molecule type" value="Genomic_DNA"/>
</dbReference>
<protein>
    <submittedName>
        <fullName evidence="3">M56 family metallopeptidase</fullName>
    </submittedName>
</protein>
<accession>A0A6N7XVS7</accession>
<keyword evidence="1" id="KW-0472">Membrane</keyword>
<proteinExistence type="predicted"/>
<dbReference type="CDD" id="cd07341">
    <property type="entry name" value="M56_BlaR1_MecR1_like"/>
    <property type="match status" value="1"/>
</dbReference>
<comment type="caution">
    <text evidence="3">The sequence shown here is derived from an EMBL/GenBank/DDBJ whole genome shotgun (WGS) entry which is preliminary data.</text>
</comment>
<evidence type="ECO:0000313" key="4">
    <source>
        <dbReference type="Proteomes" id="UP000469523"/>
    </source>
</evidence>